<evidence type="ECO:0000313" key="3">
    <source>
        <dbReference type="EMBL" id="CAG2058692.1"/>
    </source>
</evidence>
<dbReference type="PANTHER" id="PTHR12174:SF22">
    <property type="entry name" value="SIGNAL PEPTIDE PEPTIDASE-LIKE 3"/>
    <property type="match status" value="1"/>
</dbReference>
<name>A0ABN7NZY4_TIMPD</name>
<keyword evidence="2" id="KW-0812">Transmembrane</keyword>
<feature type="region of interest" description="Disordered" evidence="1">
    <location>
        <begin position="29"/>
        <end position="54"/>
    </location>
</feature>
<feature type="transmembrane region" description="Helical" evidence="2">
    <location>
        <begin position="66"/>
        <end position="84"/>
    </location>
</feature>
<protein>
    <recommendedName>
        <fullName evidence="5">Signal peptide peptidase-like 3</fullName>
    </recommendedName>
</protein>
<feature type="transmembrane region" description="Helical" evidence="2">
    <location>
        <begin position="6"/>
        <end position="25"/>
    </location>
</feature>
<dbReference type="PANTHER" id="PTHR12174">
    <property type="entry name" value="SIGNAL PEPTIDE PEPTIDASE"/>
    <property type="match status" value="1"/>
</dbReference>
<comment type="caution">
    <text evidence="3">The sequence shown here is derived from an EMBL/GenBank/DDBJ whole genome shotgun (WGS) entry which is preliminary data.</text>
</comment>
<evidence type="ECO:0000256" key="1">
    <source>
        <dbReference type="SAM" id="MobiDB-lite"/>
    </source>
</evidence>
<evidence type="ECO:0000313" key="4">
    <source>
        <dbReference type="Proteomes" id="UP001153148"/>
    </source>
</evidence>
<feature type="non-terminal residue" evidence="3">
    <location>
        <position position="122"/>
    </location>
</feature>
<keyword evidence="2" id="KW-1133">Transmembrane helix</keyword>
<dbReference type="InterPro" id="IPR007369">
    <property type="entry name" value="Peptidase_A22B_SPP"/>
</dbReference>
<sequence length="122" mass="13506">MDSSRVSTFLISILLIVYGSFRSLNMEQEAREREKEKERAQSLTGLPAPPTSATDNNVQTLDTMQALCLPLGASISLLVMFFFFDSMQMLFAICTAIIATVALAFLLLPMCQYIIRPCSDGN</sequence>
<accession>A0ABN7NZY4</accession>
<dbReference type="Proteomes" id="UP001153148">
    <property type="component" value="Unassembled WGS sequence"/>
</dbReference>
<proteinExistence type="predicted"/>
<dbReference type="EMBL" id="CAJPIN010007774">
    <property type="protein sequence ID" value="CAG2058692.1"/>
    <property type="molecule type" value="Genomic_DNA"/>
</dbReference>
<keyword evidence="2" id="KW-0472">Membrane</keyword>
<feature type="transmembrane region" description="Helical" evidence="2">
    <location>
        <begin position="90"/>
        <end position="108"/>
    </location>
</feature>
<feature type="compositionally biased region" description="Basic and acidic residues" evidence="1">
    <location>
        <begin position="29"/>
        <end position="40"/>
    </location>
</feature>
<evidence type="ECO:0008006" key="5">
    <source>
        <dbReference type="Google" id="ProtNLM"/>
    </source>
</evidence>
<evidence type="ECO:0000256" key="2">
    <source>
        <dbReference type="SAM" id="Phobius"/>
    </source>
</evidence>
<organism evidence="3 4">
    <name type="scientific">Timema podura</name>
    <name type="common">Walking stick</name>
    <dbReference type="NCBI Taxonomy" id="61482"/>
    <lineage>
        <taxon>Eukaryota</taxon>
        <taxon>Metazoa</taxon>
        <taxon>Ecdysozoa</taxon>
        <taxon>Arthropoda</taxon>
        <taxon>Hexapoda</taxon>
        <taxon>Insecta</taxon>
        <taxon>Pterygota</taxon>
        <taxon>Neoptera</taxon>
        <taxon>Polyneoptera</taxon>
        <taxon>Phasmatodea</taxon>
        <taxon>Timematodea</taxon>
        <taxon>Timematoidea</taxon>
        <taxon>Timematidae</taxon>
        <taxon>Timema</taxon>
    </lineage>
</organism>
<keyword evidence="4" id="KW-1185">Reference proteome</keyword>
<reference evidence="3" key="1">
    <citation type="submission" date="2021-03" db="EMBL/GenBank/DDBJ databases">
        <authorList>
            <person name="Tran Van P."/>
        </authorList>
    </citation>
    <scope>NUCLEOTIDE SEQUENCE</scope>
</reference>
<gene>
    <name evidence="3" type="ORF">TPAB3V08_LOCUS5661</name>
</gene>
<dbReference type="Pfam" id="PF04258">
    <property type="entry name" value="Peptidase_A22B"/>
    <property type="match status" value="1"/>
</dbReference>